<protein>
    <submittedName>
        <fullName evidence="1">Uncharacterized protein</fullName>
    </submittedName>
</protein>
<organism evidence="1 2">
    <name type="scientific">Diphasiastrum complanatum</name>
    <name type="common">Issler's clubmoss</name>
    <name type="synonym">Lycopodium complanatum</name>
    <dbReference type="NCBI Taxonomy" id="34168"/>
    <lineage>
        <taxon>Eukaryota</taxon>
        <taxon>Viridiplantae</taxon>
        <taxon>Streptophyta</taxon>
        <taxon>Embryophyta</taxon>
        <taxon>Tracheophyta</taxon>
        <taxon>Lycopodiopsida</taxon>
        <taxon>Lycopodiales</taxon>
        <taxon>Lycopodiaceae</taxon>
        <taxon>Lycopodioideae</taxon>
        <taxon>Diphasiastrum</taxon>
    </lineage>
</organism>
<dbReference type="Proteomes" id="UP001162992">
    <property type="component" value="Chromosome 9"/>
</dbReference>
<evidence type="ECO:0000313" key="1">
    <source>
        <dbReference type="EMBL" id="KAJ7543696.1"/>
    </source>
</evidence>
<evidence type="ECO:0000313" key="2">
    <source>
        <dbReference type="Proteomes" id="UP001162992"/>
    </source>
</evidence>
<keyword evidence="2" id="KW-1185">Reference proteome</keyword>
<reference evidence="2" key="1">
    <citation type="journal article" date="2024" name="Proc. Natl. Acad. Sci. U.S.A.">
        <title>Extraordinary preservation of gene collinearity over three hundred million years revealed in homosporous lycophytes.</title>
        <authorList>
            <person name="Li C."/>
            <person name="Wickell D."/>
            <person name="Kuo L.Y."/>
            <person name="Chen X."/>
            <person name="Nie B."/>
            <person name="Liao X."/>
            <person name="Peng D."/>
            <person name="Ji J."/>
            <person name="Jenkins J."/>
            <person name="Williams M."/>
            <person name="Shu S."/>
            <person name="Plott C."/>
            <person name="Barry K."/>
            <person name="Rajasekar S."/>
            <person name="Grimwood J."/>
            <person name="Han X."/>
            <person name="Sun S."/>
            <person name="Hou Z."/>
            <person name="He W."/>
            <person name="Dai G."/>
            <person name="Sun C."/>
            <person name="Schmutz J."/>
            <person name="Leebens-Mack J.H."/>
            <person name="Li F.W."/>
            <person name="Wang L."/>
        </authorList>
    </citation>
    <scope>NUCLEOTIDE SEQUENCE [LARGE SCALE GENOMIC DNA]</scope>
    <source>
        <strain evidence="2">cv. PW_Plant_1</strain>
    </source>
</reference>
<accession>A0ACC2CNV3</accession>
<name>A0ACC2CNV3_DIPCM</name>
<sequence length="513" mass="58401">MATSPKDDDRDEEWFKEVYGKEYTGPTNPREDGKDPKKRAPSNPVTTAGESDEEEHIPDPNAVPTDFTSREAKVWEAKAKAIERNWKRRKEEELTCRICGETGHFPQGCPSTLGVNRKSREVVETIPVRDKRLKPRIIGTGGSVIQSLEKDTGCRLRLEDSHSGGSVAFTVRVTGPDRHTVNKAVDFLNNFLNQLEDDPKPPSMRGSQSSYGAPPMNPIIAAQMQHIERLQQNSIVLSIPGQSDLAHANDSRAGKERFVSHSDNHRMWDGGSPRTLNGSSGSFSVYNLTQGRDSSAVGNLSSFNGKGPGITLEERGLYNHDQGPDRRILHGQLDYLYGQEKKQEVEVRYDELHLPQTLEELERMFMFETRQLTQDQNVEEDKERARHHERMREIHEYYQQKLSSLRAKQLQQRVDFLQNEQLRKQQFQQSGYSHHVPSLHSYGGSPFEHRGHNDPQLVYSTGNDPYQGGDQHQDFSGYAYGRKRGASQSYGKNQAYDSPSYPHDEPEHYPPYR</sequence>
<comment type="caution">
    <text evidence="1">The sequence shown here is derived from an EMBL/GenBank/DDBJ whole genome shotgun (WGS) entry which is preliminary data.</text>
</comment>
<dbReference type="EMBL" id="CM055100">
    <property type="protein sequence ID" value="KAJ7543696.1"/>
    <property type="molecule type" value="Genomic_DNA"/>
</dbReference>
<gene>
    <name evidence="1" type="ORF">O6H91_09G048700</name>
</gene>
<proteinExistence type="predicted"/>